<dbReference type="InterPro" id="IPR004101">
    <property type="entry name" value="Mur_ligase_C"/>
</dbReference>
<keyword evidence="9" id="KW-0961">Cell wall biogenesis/degradation</keyword>
<dbReference type="OrthoDB" id="9810718at2"/>
<keyword evidence="4" id="KW-0547">Nucleotide-binding</keyword>
<evidence type="ECO:0000256" key="7">
    <source>
        <dbReference type="ARBA" id="ARBA00022960"/>
    </source>
</evidence>
<dbReference type="InterPro" id="IPR051046">
    <property type="entry name" value="MurCDEF_CellWall_CoF430Synth"/>
</dbReference>
<gene>
    <name evidence="16" type="ORF">BLA27_16590</name>
</gene>
<dbReference type="SUPFAM" id="SSF56601">
    <property type="entry name" value="beta-lactamase/transpeptidase-like"/>
    <property type="match status" value="1"/>
</dbReference>
<dbReference type="Proteomes" id="UP000182985">
    <property type="component" value="Unassembled WGS sequence"/>
</dbReference>
<dbReference type="PRINTS" id="PR00725">
    <property type="entry name" value="DADACBPTASE1"/>
</dbReference>
<keyword evidence="2" id="KW-0436">Ligase</keyword>
<dbReference type="SUPFAM" id="SSF53623">
    <property type="entry name" value="MurD-like peptide ligases, catalytic domain"/>
    <property type="match status" value="1"/>
</dbReference>
<dbReference type="PANTHER" id="PTHR43024:SF1">
    <property type="entry name" value="UDP-N-ACETYLMURAMOYL-TRIPEPTIDE--D-ALANYL-D-ALANINE LIGASE"/>
    <property type="match status" value="1"/>
</dbReference>
<dbReference type="InterPro" id="IPR036565">
    <property type="entry name" value="Mur-like_cat_sf"/>
</dbReference>
<comment type="caution">
    <text evidence="16">The sequence shown here is derived from an EMBL/GenBank/DDBJ whole genome shotgun (WGS) entry which is preliminary data.</text>
</comment>
<dbReference type="Pfam" id="PF02875">
    <property type="entry name" value="Mur_ligase_C"/>
    <property type="match status" value="1"/>
</dbReference>
<keyword evidence="7" id="KW-0133">Cell shape</keyword>
<feature type="domain" description="Mur ligase C-terminal" evidence="14">
    <location>
        <begin position="917"/>
        <end position="1031"/>
    </location>
</feature>
<dbReference type="GO" id="GO:0006508">
    <property type="term" value="P:proteolysis"/>
    <property type="evidence" value="ECO:0007669"/>
    <property type="project" value="InterPro"/>
</dbReference>
<evidence type="ECO:0008006" key="18">
    <source>
        <dbReference type="Google" id="ProtNLM"/>
    </source>
</evidence>
<evidence type="ECO:0000259" key="15">
    <source>
        <dbReference type="Pfam" id="PF08245"/>
    </source>
</evidence>
<evidence type="ECO:0000313" key="17">
    <source>
        <dbReference type="Proteomes" id="UP000182985"/>
    </source>
</evidence>
<dbReference type="EMBL" id="MOEC01000017">
    <property type="protein sequence ID" value="OIS92326.1"/>
    <property type="molecule type" value="Genomic_DNA"/>
</dbReference>
<dbReference type="SUPFAM" id="SSF48208">
    <property type="entry name" value="Six-hairpin glycosidases"/>
    <property type="match status" value="1"/>
</dbReference>
<dbReference type="RefSeq" id="WP_071632684.1">
    <property type="nucleotide sequence ID" value="NZ_MOEC01000017.1"/>
</dbReference>
<dbReference type="Pfam" id="PF08245">
    <property type="entry name" value="Mur_ligase_M"/>
    <property type="match status" value="1"/>
</dbReference>
<dbReference type="InterPro" id="IPR001967">
    <property type="entry name" value="Peptidase_S11_N"/>
</dbReference>
<dbReference type="Pfam" id="PF00768">
    <property type="entry name" value="Peptidase_S11"/>
    <property type="match status" value="1"/>
</dbReference>
<sequence>MDVSIKNSAGISTIEGKVPFPDETSLGFSRKIRLIEKYLRTNPFFKTWRKTPLTLFISVSDGDARASVIHSTAVTIEAAWKNIIPALQELIRSRKLRGNWLRIEWSDEIEAVTLKELRLLLKKTKRNYFRCGIAFDSDLRIAFLEQELNGNAMLYGGSNIAHAVLNENNFNIYARKRYGDSVSLDLGDNDKVFLFSTNGFFIDGNEDCHQLESSGRNAGRRKTDALTTNDVEHLVQTSSAHLARQVGNSGAFIYGYHPCFDREIAAYNALRHASSTYALIEAWEITREPALGQAIDRALHYLTSTLIRTVTLESGATAAFLVEQNCEIKLGGNAVAVLALTKYSQVTGDSCYHVLLEQLAMGILHMQNAETGAFVHVLSYPDLAVKANFRIIYYEGEAAFGLMRLYELTGDERWLNAVERAFDHFLRAEHWKWHDHWLAYCVNELTRYRPDIRYFKFGIRNFASYLDFVLERITTFPTLLELMMAAQQMVHRIGSNPDLRHLLNDIDLKKFYSALHHRARYLLNGYFWPEMAMYFARPDKIVGSCFIRHHAFRIRIDDVEHYLSGFIAYLKFLRAGAPEIRLKPSSSLTNGWDAGEIVRATQGNWVTQPPDHWTARGISIHASTFQEGQMVLLRNAQGKGIPFSKIKSLPKTPAAIIAPIGTLAGAKLDIPVLEVEATDRALFNLGAMARDHFAGKVIGVTGSAGKTTVVAMLSHALGAYGKVEQSTHNANLPHGVAWNLASFDRAANYIVLEMAVGRMGQSTRMARPQVAVFTNIQPAHLSENSTIGDIARTKSAIFKGMRQGDIAVLNRDMLEWETVHAAARSAGLTIVHYGITESSDYALVDYSSDRRLVRARTPFGELCYHLKAPGMHMALNSLAVLAAVAAVECDISPALATFNSFKALPGRGEDLQIHLDGKPVKIIDDAYNANPGSMSAALERLHLEPATGRRIAVLGQMAELGPDEANFHIGLAQQVNDRQIDKIYAVGSLYAPFWEKLLPDKRAMHAQHFEQLKPRLLKELKAGDTVLFKGSNSTKIHELVAWLKETAADPQKPDIKPGTSALFFDCEREEVLFSVEDELVQKPASLTKLLTLCLVMDRLVAQAIDQKTLLTIPEDVRETNSWWGFEPGEQVAITDLMRASIIVSANEASNVLAAWHSGNRAQFTQLLNEHARQIGMLNTIFSSPSGLGSNQKTTARDALVLARYVHKKYPQIVAMSAEEFFEWKGKKHRNTNRLISKIDGAAGLKTGSLNRTINNLIFSRLQNGRLTIAIVLGAPDKDSRDQIVEHMFQSFGK</sequence>
<evidence type="ECO:0000259" key="13">
    <source>
        <dbReference type="Pfam" id="PF00768"/>
    </source>
</evidence>
<name>A0A1J6I3E9_9HYPH</name>
<dbReference type="InterPro" id="IPR013221">
    <property type="entry name" value="Mur_ligase_cen"/>
</dbReference>
<dbReference type="Gene3D" id="3.40.1190.10">
    <property type="entry name" value="Mur-like, catalytic domain"/>
    <property type="match status" value="1"/>
</dbReference>
<organism evidence="16 17">
    <name type="scientific">Brucella cytisi</name>
    <dbReference type="NCBI Taxonomy" id="407152"/>
    <lineage>
        <taxon>Bacteria</taxon>
        <taxon>Pseudomonadati</taxon>
        <taxon>Pseudomonadota</taxon>
        <taxon>Alphaproteobacteria</taxon>
        <taxon>Hyphomicrobiales</taxon>
        <taxon>Brucellaceae</taxon>
        <taxon>Brucella/Ochrobactrum group</taxon>
        <taxon>Brucella</taxon>
    </lineage>
</organism>
<dbReference type="GO" id="GO:0005524">
    <property type="term" value="F:ATP binding"/>
    <property type="evidence" value="ECO:0007669"/>
    <property type="project" value="UniProtKB-KW"/>
</dbReference>
<dbReference type="GO" id="GO:0008360">
    <property type="term" value="P:regulation of cell shape"/>
    <property type="evidence" value="ECO:0007669"/>
    <property type="project" value="UniProtKB-KW"/>
</dbReference>
<evidence type="ECO:0000256" key="3">
    <source>
        <dbReference type="ARBA" id="ARBA00022729"/>
    </source>
</evidence>
<keyword evidence="6" id="KW-0067">ATP-binding</keyword>
<feature type="active site" description="Acyl-ester intermediate" evidence="10">
    <location>
        <position position="1085"/>
    </location>
</feature>
<feature type="binding site" evidence="11">
    <location>
        <position position="1245"/>
    </location>
    <ligand>
        <name>substrate</name>
    </ligand>
</feature>
<proteinExistence type="inferred from homology"/>
<dbReference type="Gene3D" id="3.90.190.20">
    <property type="entry name" value="Mur ligase, C-terminal domain"/>
    <property type="match status" value="1"/>
</dbReference>
<keyword evidence="17" id="KW-1185">Reference proteome</keyword>
<evidence type="ECO:0000256" key="10">
    <source>
        <dbReference type="PIRSR" id="PIRSR618044-1"/>
    </source>
</evidence>
<evidence type="ECO:0000256" key="11">
    <source>
        <dbReference type="PIRSR" id="PIRSR618044-2"/>
    </source>
</evidence>
<dbReference type="InterPro" id="IPR012338">
    <property type="entry name" value="Beta-lactam/transpept-like"/>
</dbReference>
<feature type="active site" description="Proton acceptor" evidence="10">
    <location>
        <position position="1088"/>
    </location>
</feature>
<keyword evidence="5" id="KW-0378">Hydrolase</keyword>
<dbReference type="InterPro" id="IPR036615">
    <property type="entry name" value="Mur_ligase_C_dom_sf"/>
</dbReference>
<dbReference type="GO" id="GO:0009002">
    <property type="term" value="F:serine-type D-Ala-D-Ala carboxypeptidase activity"/>
    <property type="evidence" value="ECO:0007669"/>
    <property type="project" value="InterPro"/>
</dbReference>
<evidence type="ECO:0000256" key="1">
    <source>
        <dbReference type="ARBA" id="ARBA00007164"/>
    </source>
</evidence>
<evidence type="ECO:0000256" key="6">
    <source>
        <dbReference type="ARBA" id="ARBA00022840"/>
    </source>
</evidence>
<dbReference type="GO" id="GO:0016881">
    <property type="term" value="F:acid-amino acid ligase activity"/>
    <property type="evidence" value="ECO:0007669"/>
    <property type="project" value="InterPro"/>
</dbReference>
<feature type="domain" description="Mur ligase central" evidence="15">
    <location>
        <begin position="700"/>
        <end position="884"/>
    </location>
</feature>
<keyword evidence="8" id="KW-0573">Peptidoglycan synthesis</keyword>
<evidence type="ECO:0000256" key="9">
    <source>
        <dbReference type="ARBA" id="ARBA00023316"/>
    </source>
</evidence>
<dbReference type="InterPro" id="IPR008928">
    <property type="entry name" value="6-hairpin_glycosidase_sf"/>
</dbReference>
<evidence type="ECO:0000256" key="2">
    <source>
        <dbReference type="ARBA" id="ARBA00022598"/>
    </source>
</evidence>
<dbReference type="GO" id="GO:0071555">
    <property type="term" value="P:cell wall organization"/>
    <property type="evidence" value="ECO:0007669"/>
    <property type="project" value="UniProtKB-KW"/>
</dbReference>
<evidence type="ECO:0000256" key="4">
    <source>
        <dbReference type="ARBA" id="ARBA00022741"/>
    </source>
</evidence>
<evidence type="ECO:0000313" key="16">
    <source>
        <dbReference type="EMBL" id="OIS92326.1"/>
    </source>
</evidence>
<feature type="active site" evidence="10">
    <location>
        <position position="1144"/>
    </location>
</feature>
<dbReference type="GO" id="GO:0009252">
    <property type="term" value="P:peptidoglycan biosynthetic process"/>
    <property type="evidence" value="ECO:0007669"/>
    <property type="project" value="UniProtKB-KW"/>
</dbReference>
<reference evidence="16 17" key="1">
    <citation type="submission" date="2016-10" db="EMBL/GenBank/DDBJ databases">
        <title>The Draft Genome Sequence of the Potato Rhizosphere Bacteria Ochrobactrum sp. IPA7.2.</title>
        <authorList>
            <person name="Gogoleva N.E."/>
            <person name="Khlopko Y.A."/>
            <person name="Burygin G.L."/>
            <person name="Plotnikov A.O."/>
        </authorList>
    </citation>
    <scope>NUCLEOTIDE SEQUENCE [LARGE SCALE GENOMIC DNA]</scope>
    <source>
        <strain evidence="16 17">IPA7.2</strain>
    </source>
</reference>
<evidence type="ECO:0000256" key="12">
    <source>
        <dbReference type="RuleBase" id="RU004016"/>
    </source>
</evidence>
<feature type="domain" description="Peptidase S11 D-alanyl-D-alanine carboxypeptidase A N-terminal" evidence="13">
    <location>
        <begin position="1051"/>
        <end position="1275"/>
    </location>
</feature>
<evidence type="ECO:0000259" key="14">
    <source>
        <dbReference type="Pfam" id="PF02875"/>
    </source>
</evidence>
<dbReference type="SUPFAM" id="SSF53244">
    <property type="entry name" value="MurD-like peptide ligases, peptide-binding domain"/>
    <property type="match status" value="1"/>
</dbReference>
<dbReference type="Gene3D" id="3.40.710.10">
    <property type="entry name" value="DD-peptidase/beta-lactamase superfamily"/>
    <property type="match status" value="1"/>
</dbReference>
<accession>A0A1J6I3E9</accession>
<dbReference type="InterPro" id="IPR018044">
    <property type="entry name" value="Peptidase_S11"/>
</dbReference>
<evidence type="ECO:0000256" key="8">
    <source>
        <dbReference type="ARBA" id="ARBA00022984"/>
    </source>
</evidence>
<dbReference type="PANTHER" id="PTHR43024">
    <property type="entry name" value="UDP-N-ACETYLMURAMOYL-TRIPEPTIDE--D-ALANYL-D-ALANINE LIGASE"/>
    <property type="match status" value="1"/>
</dbReference>
<comment type="similarity">
    <text evidence="1 12">Belongs to the peptidase S11 family.</text>
</comment>
<dbReference type="GO" id="GO:0005975">
    <property type="term" value="P:carbohydrate metabolic process"/>
    <property type="evidence" value="ECO:0007669"/>
    <property type="project" value="InterPro"/>
</dbReference>
<keyword evidence="3" id="KW-0732">Signal</keyword>
<protein>
    <recommendedName>
        <fullName evidence="18">UDP-N-acetylmuramoyl-tripeptide--D-alanyl-D-alanine ligase</fullName>
    </recommendedName>
</protein>
<evidence type="ECO:0000256" key="5">
    <source>
        <dbReference type="ARBA" id="ARBA00022801"/>
    </source>
</evidence>